<dbReference type="PANTHER" id="PTHR14454">
    <property type="entry name" value="GRB2-ASSOCIATED AND REGULATOR OF MAPK PROTEIN FAMILY MEMBER"/>
    <property type="match status" value="1"/>
</dbReference>
<sequence>MLPDGRNVFNGMAGDLPLLLSVTSGFYRNSSGPRVNHMEKFETGEMLFAFQRAFQRRVLLHDSQDRTLSLPLLSPILFRVNGEDKATKLDDVVKTMTLPVRLSFAQKEDLLFIVDRSYRTHEYFGDLTLVSVTNQVVSLPCRLRQLGISLVKGIQGESGRQERFRGLLKTYVETAEKFSLPEDPFFKDEDTFINILIKVPRQPQDDGHVKDLQTRRDLERPQYETLWPPNRDTHMYHLPQSHFDAVKDFPTEGNLKGISSTWRTNPAVQTLRSISSSRDVIAKAHLKGSTEWNVSPPIPYRPEVAPPSKEFKSESSTKALATPPPPLPSRPVAPSSRDATPSSSKAPPLPPVSHRVPLRSARPGEASEHPQTFTKHAASSRPNPSRVPDQAMSRSARPAKGHIKHFNIERLSVDDVCRRLEDLGLEKHCKKFKKSLIDGKLLKRITRRALREDFRLSEVEIVKLSAFIDEGHIPR</sequence>
<evidence type="ECO:0000313" key="3">
    <source>
        <dbReference type="EMBL" id="PVD32288.1"/>
    </source>
</evidence>
<dbReference type="Proteomes" id="UP000245119">
    <property type="component" value="Linkage Group LG4"/>
</dbReference>
<feature type="region of interest" description="Disordered" evidence="1">
    <location>
        <begin position="290"/>
        <end position="399"/>
    </location>
</feature>
<dbReference type="Gene3D" id="1.10.150.50">
    <property type="entry name" value="Transcription Factor, Ets-1"/>
    <property type="match status" value="1"/>
</dbReference>
<dbReference type="InterPro" id="IPR013761">
    <property type="entry name" value="SAM/pointed_sf"/>
</dbReference>
<dbReference type="InterPro" id="IPR052281">
    <property type="entry name" value="GAREM"/>
</dbReference>
<reference evidence="3 4" key="1">
    <citation type="submission" date="2018-04" db="EMBL/GenBank/DDBJ databases">
        <title>The genome of golden apple snail Pomacea canaliculata provides insight into stress tolerance and invasive adaptation.</title>
        <authorList>
            <person name="Liu C."/>
            <person name="Liu B."/>
            <person name="Ren Y."/>
            <person name="Zhang Y."/>
            <person name="Wang H."/>
            <person name="Li S."/>
            <person name="Jiang F."/>
            <person name="Yin L."/>
            <person name="Zhang G."/>
            <person name="Qian W."/>
            <person name="Fan W."/>
        </authorList>
    </citation>
    <scope>NUCLEOTIDE SEQUENCE [LARGE SCALE GENOMIC DNA]</scope>
    <source>
        <strain evidence="3">SZHN2017</strain>
        <tissue evidence="3">Muscle</tissue>
    </source>
</reference>
<name>A0A2T7PFT8_POMCA</name>
<dbReference type="SUPFAM" id="SSF47769">
    <property type="entry name" value="SAM/Pointed domain"/>
    <property type="match status" value="1"/>
</dbReference>
<dbReference type="AlphaFoldDB" id="A0A2T7PFT8"/>
<feature type="domain" description="SAM" evidence="2">
    <location>
        <begin position="412"/>
        <end position="451"/>
    </location>
</feature>
<evidence type="ECO:0000313" key="4">
    <source>
        <dbReference type="Proteomes" id="UP000245119"/>
    </source>
</evidence>
<protein>
    <recommendedName>
        <fullName evidence="2">SAM domain-containing protein</fullName>
    </recommendedName>
</protein>
<gene>
    <name evidence="3" type="ORF">C0Q70_07721</name>
</gene>
<dbReference type="STRING" id="400727.A0A2T7PFT8"/>
<keyword evidence="4" id="KW-1185">Reference proteome</keyword>
<dbReference type="OrthoDB" id="6077228at2759"/>
<dbReference type="InterPro" id="IPR001660">
    <property type="entry name" value="SAM"/>
</dbReference>
<proteinExistence type="predicted"/>
<comment type="caution">
    <text evidence="3">The sequence shown here is derived from an EMBL/GenBank/DDBJ whole genome shotgun (WGS) entry which is preliminary data.</text>
</comment>
<dbReference type="Pfam" id="PF00536">
    <property type="entry name" value="SAM_1"/>
    <property type="match status" value="1"/>
</dbReference>
<organism evidence="3 4">
    <name type="scientific">Pomacea canaliculata</name>
    <name type="common">Golden apple snail</name>
    <dbReference type="NCBI Taxonomy" id="400727"/>
    <lineage>
        <taxon>Eukaryota</taxon>
        <taxon>Metazoa</taxon>
        <taxon>Spiralia</taxon>
        <taxon>Lophotrochozoa</taxon>
        <taxon>Mollusca</taxon>
        <taxon>Gastropoda</taxon>
        <taxon>Caenogastropoda</taxon>
        <taxon>Architaenioglossa</taxon>
        <taxon>Ampullarioidea</taxon>
        <taxon>Ampullariidae</taxon>
        <taxon>Pomacea</taxon>
    </lineage>
</organism>
<evidence type="ECO:0000259" key="2">
    <source>
        <dbReference type="Pfam" id="PF00536"/>
    </source>
</evidence>
<evidence type="ECO:0000256" key="1">
    <source>
        <dbReference type="SAM" id="MobiDB-lite"/>
    </source>
</evidence>
<feature type="compositionally biased region" description="Pro residues" evidence="1">
    <location>
        <begin position="322"/>
        <end position="331"/>
    </location>
</feature>
<accession>A0A2T7PFT8</accession>
<dbReference type="PANTHER" id="PTHR14454:SF11">
    <property type="entry name" value="SERRANO, ISOFORM F"/>
    <property type="match status" value="1"/>
</dbReference>
<dbReference type="EMBL" id="PZQS01000004">
    <property type="protein sequence ID" value="PVD32288.1"/>
    <property type="molecule type" value="Genomic_DNA"/>
</dbReference>